<reference evidence="2" key="1">
    <citation type="journal article" date="2020" name="New Phytol.">
        <title>Comparative genomics reveals dynamic genome evolution in host specialist ectomycorrhizal fungi.</title>
        <authorList>
            <person name="Lofgren L.A."/>
            <person name="Nguyen N.H."/>
            <person name="Vilgalys R."/>
            <person name="Ruytinx J."/>
            <person name="Liao H.L."/>
            <person name="Branco S."/>
            <person name="Kuo A."/>
            <person name="LaButti K."/>
            <person name="Lipzen A."/>
            <person name="Andreopoulos W."/>
            <person name="Pangilinan J."/>
            <person name="Riley R."/>
            <person name="Hundley H."/>
            <person name="Na H."/>
            <person name="Barry K."/>
            <person name="Grigoriev I.V."/>
            <person name="Stajich J.E."/>
            <person name="Kennedy P.G."/>
        </authorList>
    </citation>
    <scope>NUCLEOTIDE SEQUENCE</scope>
    <source>
        <strain evidence="2">FC423</strain>
    </source>
</reference>
<evidence type="ECO:0000313" key="3">
    <source>
        <dbReference type="Proteomes" id="UP000823399"/>
    </source>
</evidence>
<accession>A0A9P7F859</accession>
<gene>
    <name evidence="2" type="ORF">F5147DRAFT_773328</name>
</gene>
<protein>
    <submittedName>
        <fullName evidence="2">Uncharacterized protein</fullName>
    </submittedName>
</protein>
<sequence length="368" mass="40856">MSHEISEEVLKPHEALRPDIKTLTVSEQPDSSPPFAWYPHFKFITFSGGNVAYSTLNLWQSGTPQLFKLSYFPLASPAHTSIWSNMNMHFHTPPNSTRGSTPDYEGKDELRQHTAGLLHKLEQDSPPALNNMTPSRPPSRNVHTTLKHARSRSLDSTYDSSDDGITEPITPPPILCQLSRFVKRAKTDPKPYQRDVADALGSLFLENQSCPDNSASQGNVELEDDLQQLSPEAVAQAVVTMHAEVEFRCVRALARAHEINATAQCLRLLHMVLEDEGEIYANAALEPLDTSIGEIIKCTKNQTRDDINLGVAAYSREVMSFAAADSQLDHFEGTCYDWDRSSCLSPSGLRFGETDMVLLSIERSKVSG</sequence>
<proteinExistence type="predicted"/>
<evidence type="ECO:0000313" key="2">
    <source>
        <dbReference type="EMBL" id="KAG2108993.1"/>
    </source>
</evidence>
<dbReference type="Proteomes" id="UP000823399">
    <property type="component" value="Unassembled WGS sequence"/>
</dbReference>
<organism evidence="2 3">
    <name type="scientific">Suillus discolor</name>
    <dbReference type="NCBI Taxonomy" id="1912936"/>
    <lineage>
        <taxon>Eukaryota</taxon>
        <taxon>Fungi</taxon>
        <taxon>Dikarya</taxon>
        <taxon>Basidiomycota</taxon>
        <taxon>Agaricomycotina</taxon>
        <taxon>Agaricomycetes</taxon>
        <taxon>Agaricomycetidae</taxon>
        <taxon>Boletales</taxon>
        <taxon>Suillineae</taxon>
        <taxon>Suillaceae</taxon>
        <taxon>Suillus</taxon>
    </lineage>
</organism>
<comment type="caution">
    <text evidence="2">The sequence shown here is derived from an EMBL/GenBank/DDBJ whole genome shotgun (WGS) entry which is preliminary data.</text>
</comment>
<dbReference type="RefSeq" id="XP_041293236.1">
    <property type="nucleotide sequence ID" value="XM_041441450.1"/>
</dbReference>
<dbReference type="OrthoDB" id="2643322at2759"/>
<evidence type="ECO:0000256" key="1">
    <source>
        <dbReference type="SAM" id="MobiDB-lite"/>
    </source>
</evidence>
<dbReference type="GeneID" id="64703709"/>
<dbReference type="AlphaFoldDB" id="A0A9P7F859"/>
<name>A0A9P7F859_9AGAM</name>
<feature type="region of interest" description="Disordered" evidence="1">
    <location>
        <begin position="124"/>
        <end position="171"/>
    </location>
</feature>
<dbReference type="EMBL" id="JABBWM010000025">
    <property type="protein sequence ID" value="KAG2108993.1"/>
    <property type="molecule type" value="Genomic_DNA"/>
</dbReference>
<keyword evidence="3" id="KW-1185">Reference proteome</keyword>